<dbReference type="GO" id="GO:0005886">
    <property type="term" value="C:plasma membrane"/>
    <property type="evidence" value="ECO:0007669"/>
    <property type="project" value="TreeGrafter"/>
</dbReference>
<evidence type="ECO:0000259" key="2">
    <source>
        <dbReference type="PROSITE" id="PS51711"/>
    </source>
</evidence>
<keyword evidence="1" id="KW-1133">Transmembrane helix</keyword>
<dbReference type="InterPro" id="IPR027417">
    <property type="entry name" value="P-loop_NTPase"/>
</dbReference>
<dbReference type="InterPro" id="IPR030389">
    <property type="entry name" value="G_FEOB_dom"/>
</dbReference>
<dbReference type="PANTHER" id="PTHR43185">
    <property type="entry name" value="FERROUS IRON TRANSPORT PROTEIN B"/>
    <property type="match status" value="1"/>
</dbReference>
<dbReference type="CDD" id="cd01879">
    <property type="entry name" value="FeoB"/>
    <property type="match status" value="1"/>
</dbReference>
<dbReference type="AlphaFoldDB" id="A0A1C7I6H8"/>
<dbReference type="SUPFAM" id="SSF52540">
    <property type="entry name" value="P-loop containing nucleoside triphosphate hydrolases"/>
    <property type="match status" value="1"/>
</dbReference>
<dbReference type="KEGG" id="byl:A4V09_01825"/>
<accession>A0A1C7I6H8</accession>
<dbReference type="GO" id="GO:0015093">
    <property type="term" value="F:ferrous iron transmembrane transporter activity"/>
    <property type="evidence" value="ECO:0007669"/>
    <property type="project" value="TreeGrafter"/>
</dbReference>
<dbReference type="PROSITE" id="PS51711">
    <property type="entry name" value="G_FEOB"/>
    <property type="match status" value="1"/>
</dbReference>
<feature type="domain" description="FeoB-type G" evidence="2">
    <location>
        <begin position="7"/>
        <end position="169"/>
    </location>
</feature>
<keyword evidence="1" id="KW-0812">Transmembrane</keyword>
<dbReference type="OrthoDB" id="9809127at2"/>
<feature type="transmembrane region" description="Helical" evidence="1">
    <location>
        <begin position="295"/>
        <end position="316"/>
    </location>
</feature>
<dbReference type="Proteomes" id="UP000092574">
    <property type="component" value="Chromosome"/>
</dbReference>
<evidence type="ECO:0000313" key="4">
    <source>
        <dbReference type="Proteomes" id="UP000092574"/>
    </source>
</evidence>
<sequence length="365" mass="41037">MKKEFPLRNIALIGNPNVGKSTVFNALTGMHQHTGNWCGKTVECAAGNRVFHGKEYRFVDLPGCYSLSCRSSEEEISRDYILQSHPDVVVAVCDATCLERNLNLVLQICAVTPHVLLCVNLMDEARKKHIRIDFQRLHKELKIPVIGIAARSRKGLERIFVGIEDALSNKKAVTPIPDIYCQNAEMCCASAEYCGTYVQQAAGICKACVTLENPDYAKKDRKLDRVFTSKCTGFPIMLLFLLCIFWITIVGANVPSDLLNKGLFWLEPHFYRGLLTLGLPEIFCQVLIYGVYRVAAWVVSVMLPPMAIFFPLFTLLEDYGYLPRVAFNLDHCFQKCCACGKQALTMWVVGICMQYHKVYVLLNGA</sequence>
<dbReference type="Gene3D" id="3.40.50.300">
    <property type="entry name" value="P-loop containing nucleotide triphosphate hydrolases"/>
    <property type="match status" value="1"/>
</dbReference>
<dbReference type="PANTHER" id="PTHR43185:SF1">
    <property type="entry name" value="FE(2+) TRANSPORTER FEOB"/>
    <property type="match status" value="1"/>
</dbReference>
<keyword evidence="4" id="KW-1185">Reference proteome</keyword>
<feature type="transmembrane region" description="Helical" evidence="1">
    <location>
        <begin position="269"/>
        <end position="288"/>
    </location>
</feature>
<dbReference type="GO" id="GO:0005525">
    <property type="term" value="F:GTP binding"/>
    <property type="evidence" value="ECO:0007669"/>
    <property type="project" value="InterPro"/>
</dbReference>
<name>A0A1C7I6H8_9FIRM</name>
<keyword evidence="1" id="KW-0472">Membrane</keyword>
<feature type="transmembrane region" description="Helical" evidence="1">
    <location>
        <begin position="231"/>
        <end position="249"/>
    </location>
</feature>
<protein>
    <recommendedName>
        <fullName evidence="2">FeoB-type G domain-containing protein</fullName>
    </recommendedName>
</protein>
<evidence type="ECO:0000256" key="1">
    <source>
        <dbReference type="SAM" id="Phobius"/>
    </source>
</evidence>
<dbReference type="EMBL" id="CP015405">
    <property type="protein sequence ID" value="ANU74608.1"/>
    <property type="molecule type" value="Genomic_DNA"/>
</dbReference>
<organism evidence="3 4">
    <name type="scientific">Blautia pseudococcoides</name>
    <dbReference type="NCBI Taxonomy" id="1796616"/>
    <lineage>
        <taxon>Bacteria</taxon>
        <taxon>Bacillati</taxon>
        <taxon>Bacillota</taxon>
        <taxon>Clostridia</taxon>
        <taxon>Lachnospirales</taxon>
        <taxon>Lachnospiraceae</taxon>
        <taxon>Blautia</taxon>
    </lineage>
</organism>
<gene>
    <name evidence="3" type="ORF">A4V09_01825</name>
</gene>
<dbReference type="STRING" id="1796616.A4V09_01825"/>
<dbReference type="RefSeq" id="WP_065540837.1">
    <property type="nucleotide sequence ID" value="NZ_CP015405.2"/>
</dbReference>
<dbReference type="Pfam" id="PF02421">
    <property type="entry name" value="FeoB_N"/>
    <property type="match status" value="1"/>
</dbReference>
<evidence type="ECO:0000313" key="3">
    <source>
        <dbReference type="EMBL" id="ANU74608.1"/>
    </source>
</evidence>
<dbReference type="InterPro" id="IPR050860">
    <property type="entry name" value="FeoB_GTPase"/>
</dbReference>
<reference evidence="3" key="1">
    <citation type="submission" date="2017-04" db="EMBL/GenBank/DDBJ databases">
        <title>Complete Genome Sequences of Twelve Strains of a Stable Defined Moderately Diverse Mouse Microbiota 2 (sDMDMm2).</title>
        <authorList>
            <person name="Uchimura Y."/>
            <person name="Wyss M."/>
            <person name="Brugiroux S."/>
            <person name="Limenitakis J.P."/>
            <person name="Stecher B."/>
            <person name="McCoy K.D."/>
            <person name="Macpherson A.J."/>
        </authorList>
    </citation>
    <scope>NUCLEOTIDE SEQUENCE</scope>
    <source>
        <strain evidence="3">YL58</strain>
    </source>
</reference>
<proteinExistence type="predicted"/>